<sequence length="403" mass="45207">MAPIPPNSRDERPQVNLRGFLLETLHEAKRPITERRALPPPNLDMAHGVVAAAASSSSPMEVSRVLTARAEDNTKFHPGEGAVDPGNINMQGLLALFAIIGAAFVLAAIWFFFWAKNGGFVWREGDWEEYKSTVLRRKDSNGRTLTNASKSTDLGGGSIVGRGYRDYDDHTTTVDTETVATGEKLSRGKRLKETAKQKLLRRHKDEQWEGSHDEDMRAYRHEKPARVGGMNREPDGTYHSSEYTGTLGQRSEWTQSEMGHQIEMYRRISFTAGEEDTISHITEEHQLRDSMHRRDSRRQSRSRNSQRPRGPRPSTGAHSRHTSPRKRDRSAIPGGYTTPLDMSSISASEYVYDQLEGCDAGVKTYHHPIPGLSKGYRRAGGGRGRRRDSLSDSEGDDYDSRLS</sequence>
<gene>
    <name evidence="3" type="ORF">CIHG_09902</name>
</gene>
<dbReference type="VEuPathDB" id="FungiDB:CIHG_09902"/>
<feature type="region of interest" description="Disordered" evidence="1">
    <location>
        <begin position="281"/>
        <end position="342"/>
    </location>
</feature>
<protein>
    <submittedName>
        <fullName evidence="3">Uncharacterized protein</fullName>
    </submittedName>
</protein>
<feature type="compositionally biased region" description="Basic residues" evidence="1">
    <location>
        <begin position="318"/>
        <end position="328"/>
    </location>
</feature>
<evidence type="ECO:0000256" key="2">
    <source>
        <dbReference type="SAM" id="Phobius"/>
    </source>
</evidence>
<feature type="transmembrane region" description="Helical" evidence="2">
    <location>
        <begin position="93"/>
        <end position="113"/>
    </location>
</feature>
<name>A0A0J8S6T2_COCIT</name>
<dbReference type="STRING" id="396776.A0A0J8S6T2"/>
<dbReference type="EMBL" id="DS017052">
    <property type="protein sequence ID" value="KMU92064.1"/>
    <property type="molecule type" value="Genomic_DNA"/>
</dbReference>
<dbReference type="eggNOG" id="ENOG502SPZ1">
    <property type="taxonomic scope" value="Eukaryota"/>
</dbReference>
<proteinExistence type="predicted"/>
<feature type="compositionally biased region" description="Basic residues" evidence="1">
    <location>
        <begin position="294"/>
        <end position="310"/>
    </location>
</feature>
<keyword evidence="2" id="KW-0812">Transmembrane</keyword>
<feature type="compositionally biased region" description="Polar residues" evidence="1">
    <location>
        <begin position="238"/>
        <end position="250"/>
    </location>
</feature>
<feature type="compositionally biased region" description="Basic and acidic residues" evidence="1">
    <location>
        <begin position="281"/>
        <end position="293"/>
    </location>
</feature>
<dbReference type="AlphaFoldDB" id="A0A0J8S6T2"/>
<keyword evidence="2" id="KW-0472">Membrane</keyword>
<dbReference type="OrthoDB" id="5393404at2759"/>
<accession>A0A0J8S6T2</accession>
<evidence type="ECO:0000313" key="3">
    <source>
        <dbReference type="EMBL" id="KMU92064.1"/>
    </source>
</evidence>
<evidence type="ECO:0000313" key="4">
    <source>
        <dbReference type="Proteomes" id="UP000054563"/>
    </source>
</evidence>
<feature type="region of interest" description="Disordered" evidence="1">
    <location>
        <begin position="201"/>
        <end position="250"/>
    </location>
</feature>
<evidence type="ECO:0000256" key="1">
    <source>
        <dbReference type="SAM" id="MobiDB-lite"/>
    </source>
</evidence>
<organism evidence="3 4">
    <name type="scientific">Coccidioides immitis H538.4</name>
    <dbReference type="NCBI Taxonomy" id="396776"/>
    <lineage>
        <taxon>Eukaryota</taxon>
        <taxon>Fungi</taxon>
        <taxon>Dikarya</taxon>
        <taxon>Ascomycota</taxon>
        <taxon>Pezizomycotina</taxon>
        <taxon>Eurotiomycetes</taxon>
        <taxon>Eurotiomycetidae</taxon>
        <taxon>Onygenales</taxon>
        <taxon>Onygenaceae</taxon>
        <taxon>Coccidioides</taxon>
    </lineage>
</organism>
<keyword evidence="2" id="KW-1133">Transmembrane helix</keyword>
<dbReference type="Proteomes" id="UP000054563">
    <property type="component" value="Unassembled WGS sequence"/>
</dbReference>
<feature type="compositionally biased region" description="Basic and acidic residues" evidence="1">
    <location>
        <begin position="203"/>
        <end position="225"/>
    </location>
</feature>
<feature type="region of interest" description="Disordered" evidence="1">
    <location>
        <begin position="364"/>
        <end position="403"/>
    </location>
</feature>
<reference evidence="4" key="1">
    <citation type="journal article" date="2010" name="Genome Res.">
        <title>Population genomic sequencing of Coccidioides fungi reveals recent hybridization and transposon control.</title>
        <authorList>
            <person name="Neafsey D.E."/>
            <person name="Barker B.M."/>
            <person name="Sharpton T.J."/>
            <person name="Stajich J.E."/>
            <person name="Park D.J."/>
            <person name="Whiston E."/>
            <person name="Hung C.-Y."/>
            <person name="McMahan C."/>
            <person name="White J."/>
            <person name="Sykes S."/>
            <person name="Heiman D."/>
            <person name="Young S."/>
            <person name="Zeng Q."/>
            <person name="Abouelleil A."/>
            <person name="Aftuck L."/>
            <person name="Bessette D."/>
            <person name="Brown A."/>
            <person name="FitzGerald M."/>
            <person name="Lui A."/>
            <person name="Macdonald J.P."/>
            <person name="Priest M."/>
            <person name="Orbach M.J."/>
            <person name="Galgiani J.N."/>
            <person name="Kirkland T.N."/>
            <person name="Cole G.T."/>
            <person name="Birren B.W."/>
            <person name="Henn M.R."/>
            <person name="Taylor J.W."/>
            <person name="Rounsley S.D."/>
        </authorList>
    </citation>
    <scope>NUCLEOTIDE SEQUENCE [LARGE SCALE GENOMIC DNA]</scope>
    <source>
        <strain evidence="4">H538.4</strain>
    </source>
</reference>